<dbReference type="Proteomes" id="UP001266305">
    <property type="component" value="Unassembled WGS sequence"/>
</dbReference>
<evidence type="ECO:0000256" key="4">
    <source>
        <dbReference type="ARBA" id="ARBA00023235"/>
    </source>
</evidence>
<feature type="compositionally biased region" description="Basic residues" evidence="7">
    <location>
        <begin position="38"/>
        <end position="47"/>
    </location>
</feature>
<dbReference type="Pfam" id="PF00254">
    <property type="entry name" value="FKBP_C"/>
    <property type="match status" value="1"/>
</dbReference>
<comment type="similarity">
    <text evidence="5">Belongs to the FKBP-type PPIase family. FKBP1 subfamily.</text>
</comment>
<feature type="region of interest" description="Disordered" evidence="7">
    <location>
        <begin position="126"/>
        <end position="147"/>
    </location>
</feature>
<evidence type="ECO:0000313" key="10">
    <source>
        <dbReference type="Proteomes" id="UP001266305"/>
    </source>
</evidence>
<accession>A0ABQ9VE47</accession>
<proteinExistence type="inferred from homology"/>
<evidence type="ECO:0000256" key="6">
    <source>
        <dbReference type="PROSITE-ProRule" id="PRU00277"/>
    </source>
</evidence>
<evidence type="ECO:0000256" key="7">
    <source>
        <dbReference type="SAM" id="MobiDB-lite"/>
    </source>
</evidence>
<protein>
    <recommendedName>
        <fullName evidence="2 6">peptidylprolyl isomerase</fullName>
        <ecNumber evidence="2 6">5.2.1.8</ecNumber>
    </recommendedName>
</protein>
<name>A0ABQ9VE47_SAGOE</name>
<feature type="domain" description="PPIase FKBP-type" evidence="8">
    <location>
        <begin position="262"/>
        <end position="350"/>
    </location>
</feature>
<keyword evidence="4 6" id="KW-0413">Isomerase</keyword>
<gene>
    <name evidence="9" type="ORF">P7K49_016457</name>
</gene>
<dbReference type="SUPFAM" id="SSF54534">
    <property type="entry name" value="FKBP-like"/>
    <property type="match status" value="1"/>
</dbReference>
<dbReference type="EMBL" id="JASSZA010000007">
    <property type="protein sequence ID" value="KAK2106943.1"/>
    <property type="molecule type" value="Genomic_DNA"/>
</dbReference>
<evidence type="ECO:0000256" key="5">
    <source>
        <dbReference type="ARBA" id="ARBA00038106"/>
    </source>
</evidence>
<dbReference type="PROSITE" id="PS50059">
    <property type="entry name" value="FKBP_PPIASE"/>
    <property type="match status" value="1"/>
</dbReference>
<evidence type="ECO:0000256" key="2">
    <source>
        <dbReference type="ARBA" id="ARBA00013194"/>
    </source>
</evidence>
<keyword evidence="10" id="KW-1185">Reference proteome</keyword>
<dbReference type="PANTHER" id="PTHR10516:SF301">
    <property type="entry name" value="PEPTIDYL-PROLYL CIS-TRANS ISOMERASE FKBP1A-RELATED"/>
    <property type="match status" value="1"/>
</dbReference>
<evidence type="ECO:0000259" key="8">
    <source>
        <dbReference type="PROSITE" id="PS50059"/>
    </source>
</evidence>
<dbReference type="InterPro" id="IPR050689">
    <property type="entry name" value="FKBP-type_PPIase"/>
</dbReference>
<feature type="region of interest" description="Disordered" evidence="7">
    <location>
        <begin position="1"/>
        <end position="59"/>
    </location>
</feature>
<comment type="caution">
    <text evidence="9">The sequence shown here is derived from an EMBL/GenBank/DDBJ whole genome shotgun (WGS) entry which is preliminary data.</text>
</comment>
<dbReference type="EC" id="5.2.1.8" evidence="2 6"/>
<reference evidence="9 10" key="1">
    <citation type="submission" date="2023-05" db="EMBL/GenBank/DDBJ databases">
        <title>B98-5 Cell Line De Novo Hybrid Assembly: An Optical Mapping Approach.</title>
        <authorList>
            <person name="Kananen K."/>
            <person name="Auerbach J.A."/>
            <person name="Kautto E."/>
            <person name="Blachly J.S."/>
        </authorList>
    </citation>
    <scope>NUCLEOTIDE SEQUENCE [LARGE SCALE GENOMIC DNA]</scope>
    <source>
        <strain evidence="9">B95-8</strain>
        <tissue evidence="9">Cell line</tissue>
    </source>
</reference>
<feature type="compositionally biased region" description="Acidic residues" evidence="7">
    <location>
        <begin position="7"/>
        <end position="28"/>
    </location>
</feature>
<dbReference type="InterPro" id="IPR046357">
    <property type="entry name" value="PPIase_dom_sf"/>
</dbReference>
<evidence type="ECO:0000313" key="9">
    <source>
        <dbReference type="EMBL" id="KAK2106943.1"/>
    </source>
</evidence>
<dbReference type="PANTHER" id="PTHR10516">
    <property type="entry name" value="PEPTIDYL-PROLYL CIS-TRANS ISOMERASE"/>
    <property type="match status" value="1"/>
</dbReference>
<organism evidence="9 10">
    <name type="scientific">Saguinus oedipus</name>
    <name type="common">Cotton-top tamarin</name>
    <name type="synonym">Oedipomidas oedipus</name>
    <dbReference type="NCBI Taxonomy" id="9490"/>
    <lineage>
        <taxon>Eukaryota</taxon>
        <taxon>Metazoa</taxon>
        <taxon>Chordata</taxon>
        <taxon>Craniata</taxon>
        <taxon>Vertebrata</taxon>
        <taxon>Euteleostomi</taxon>
        <taxon>Mammalia</taxon>
        <taxon>Eutheria</taxon>
        <taxon>Euarchontoglires</taxon>
        <taxon>Primates</taxon>
        <taxon>Haplorrhini</taxon>
        <taxon>Platyrrhini</taxon>
        <taxon>Cebidae</taxon>
        <taxon>Callitrichinae</taxon>
        <taxon>Saguinus</taxon>
    </lineage>
</organism>
<dbReference type="Gene3D" id="3.10.50.40">
    <property type="match status" value="1"/>
</dbReference>
<keyword evidence="3 6" id="KW-0697">Rotamase</keyword>
<evidence type="ECO:0000256" key="1">
    <source>
        <dbReference type="ARBA" id="ARBA00000971"/>
    </source>
</evidence>
<comment type="catalytic activity">
    <reaction evidence="1 6">
        <text>[protein]-peptidylproline (omega=180) = [protein]-peptidylproline (omega=0)</text>
        <dbReference type="Rhea" id="RHEA:16237"/>
        <dbReference type="Rhea" id="RHEA-COMP:10747"/>
        <dbReference type="Rhea" id="RHEA-COMP:10748"/>
        <dbReference type="ChEBI" id="CHEBI:83833"/>
        <dbReference type="ChEBI" id="CHEBI:83834"/>
        <dbReference type="EC" id="5.2.1.8"/>
    </reaction>
</comment>
<evidence type="ECO:0000256" key="3">
    <source>
        <dbReference type="ARBA" id="ARBA00023110"/>
    </source>
</evidence>
<sequence>MSSYHSDDDDDDDDDDDNDVDDDDDGDNDHEALEKEAAKRKRKRKHSSGSGHSAQELLTIRTPADIYRAFVDVVNGEYVPPKSILKSRSRENSVYGDISESSAAEFDDRQGVLRSISCEATCSDTSESILEEEPQENHQKKHLPLSGTPEAFSGTVTEKGFVSPSLTPHPAIAHPALPTIPEPKEVLSETSEETGKRVSKKNIHGVRRRLAGGLGRAVEPPPVRCRSMPPVVLPARPASAAAMGMQVETISPGDGRTFPGRGQTCVVYYTRILEDGKKFDSSWDRNKLFTFMLGKQEVIRGWEEGFVPMGVGQRAKLTTSPDYACGATGHPGIIPPHATLVCNVELLKLE</sequence>
<dbReference type="InterPro" id="IPR001179">
    <property type="entry name" value="PPIase_FKBP_dom"/>
</dbReference>